<accession>A0ABN2WT31</accession>
<evidence type="ECO:0000313" key="4">
    <source>
        <dbReference type="Proteomes" id="UP001500016"/>
    </source>
</evidence>
<keyword evidence="4" id="KW-1185">Reference proteome</keyword>
<feature type="region of interest" description="Disordered" evidence="1">
    <location>
        <begin position="210"/>
        <end position="234"/>
    </location>
</feature>
<evidence type="ECO:0000256" key="2">
    <source>
        <dbReference type="SAM" id="Phobius"/>
    </source>
</evidence>
<feature type="transmembrane region" description="Helical" evidence="2">
    <location>
        <begin position="77"/>
        <end position="100"/>
    </location>
</feature>
<organism evidence="3 4">
    <name type="scientific">Streptomyces albiaxialis</name>
    <dbReference type="NCBI Taxonomy" id="329523"/>
    <lineage>
        <taxon>Bacteria</taxon>
        <taxon>Bacillati</taxon>
        <taxon>Actinomycetota</taxon>
        <taxon>Actinomycetes</taxon>
        <taxon>Kitasatosporales</taxon>
        <taxon>Streptomycetaceae</taxon>
        <taxon>Streptomyces</taxon>
    </lineage>
</organism>
<reference evidence="3 4" key="1">
    <citation type="journal article" date="2019" name="Int. J. Syst. Evol. Microbiol.">
        <title>The Global Catalogue of Microorganisms (GCM) 10K type strain sequencing project: providing services to taxonomists for standard genome sequencing and annotation.</title>
        <authorList>
            <consortium name="The Broad Institute Genomics Platform"/>
            <consortium name="The Broad Institute Genome Sequencing Center for Infectious Disease"/>
            <person name="Wu L."/>
            <person name="Ma J."/>
        </authorList>
    </citation>
    <scope>NUCLEOTIDE SEQUENCE [LARGE SCALE GENOMIC DNA]</scope>
    <source>
        <strain evidence="3 4">JCM 15478</strain>
    </source>
</reference>
<dbReference type="EMBL" id="BAAAPE010000017">
    <property type="protein sequence ID" value="GAA2098298.1"/>
    <property type="molecule type" value="Genomic_DNA"/>
</dbReference>
<keyword evidence="2" id="KW-0472">Membrane</keyword>
<gene>
    <name evidence="3" type="ORF">GCM10009801_69280</name>
</gene>
<name>A0ABN2WT31_9ACTN</name>
<dbReference type="Proteomes" id="UP001500016">
    <property type="component" value="Unassembled WGS sequence"/>
</dbReference>
<keyword evidence="2" id="KW-0812">Transmembrane</keyword>
<evidence type="ECO:0000313" key="3">
    <source>
        <dbReference type="EMBL" id="GAA2098298.1"/>
    </source>
</evidence>
<comment type="caution">
    <text evidence="3">The sequence shown here is derived from an EMBL/GenBank/DDBJ whole genome shotgun (WGS) entry which is preliminary data.</text>
</comment>
<proteinExistence type="predicted"/>
<evidence type="ECO:0008006" key="5">
    <source>
        <dbReference type="Google" id="ProtNLM"/>
    </source>
</evidence>
<keyword evidence="2" id="KW-1133">Transmembrane helix</keyword>
<evidence type="ECO:0000256" key="1">
    <source>
        <dbReference type="SAM" id="MobiDB-lite"/>
    </source>
</evidence>
<protein>
    <recommendedName>
        <fullName evidence="5">Integral membrane protein</fullName>
    </recommendedName>
</protein>
<feature type="transmembrane region" description="Helical" evidence="2">
    <location>
        <begin position="43"/>
        <end position="70"/>
    </location>
</feature>
<sequence length="234" mass="24997">MAVSWAKSIAIAEPAPRSAYLARYLAPRWTGLLSLKSEYGIGFVPTVVAGAVVATALFGAGGGAVAALIVEISGKPCLAWSWFAVDAFLAWCLSVSYWLVGRYGLRFYDEDPPANPVWRSVTVGNSAWRSLPSRQRKHQRARLRALNSTARLLLADPDDEASRKALTSHADALRRLSTAVLTDNASELLWPTATPPGPVLSPEAYFAVPAPAPAEPDNGMRIDKGPGLVASGTR</sequence>